<dbReference type="PaxDb" id="190192-MK0026"/>
<dbReference type="HOGENOM" id="CLU_031763_3_0_2"/>
<keyword evidence="5 10" id="KW-0812">Transmembrane</keyword>
<evidence type="ECO:0000256" key="3">
    <source>
        <dbReference type="ARBA" id="ARBA00022448"/>
    </source>
</evidence>
<feature type="transmembrane region" description="Helical" evidence="10">
    <location>
        <begin position="335"/>
        <end position="356"/>
    </location>
</feature>
<feature type="transmembrane region" description="Helical" evidence="10">
    <location>
        <begin position="32"/>
        <end position="53"/>
    </location>
</feature>
<keyword evidence="3 10" id="KW-0813">Transport</keyword>
<evidence type="ECO:0000256" key="11">
    <source>
        <dbReference type="RuleBase" id="RU000537"/>
    </source>
</evidence>
<dbReference type="RefSeq" id="WP_011018398.1">
    <property type="nucleotide sequence ID" value="NC_003551.1"/>
</dbReference>
<reference evidence="15 16" key="1">
    <citation type="journal article" date="2002" name="Proc. Natl. Acad. Sci. U.S.A.">
        <title>The complete genome of hyperthermophile Methanopyrus kandleri AV19 and monophyly of archaeal methanogens.</title>
        <authorList>
            <person name="Slesarev A.I."/>
            <person name="Mezhevaya K.V."/>
            <person name="Makarova K.S."/>
            <person name="Polushin N.N."/>
            <person name="Shcherbinina O.V."/>
            <person name="Shakhova V.V."/>
            <person name="Belova G.I."/>
            <person name="Aravind L."/>
            <person name="Natale D.A."/>
            <person name="Rogozin I.B."/>
            <person name="Tatusov R.L."/>
            <person name="Wolf Y.I."/>
            <person name="Stetter K.O."/>
            <person name="Malykh A.G."/>
            <person name="Koonin E.V."/>
            <person name="Kozyavkin S.A."/>
        </authorList>
    </citation>
    <scope>NUCLEOTIDE SEQUENCE [LARGE SCALE GENOMIC DNA]</scope>
    <source>
        <strain evidence="16">AV19 / DSM 6324 / JCM 9639 / NBRC 100938</strain>
    </source>
</reference>
<feature type="transmembrane region" description="Helical" evidence="10">
    <location>
        <begin position="225"/>
        <end position="244"/>
    </location>
</feature>
<dbReference type="GeneID" id="1477329"/>
<comment type="similarity">
    <text evidence="2 10 13">Belongs to the SecY/SEC61-alpha family.</text>
</comment>
<dbReference type="NCBIfam" id="TIGR00967">
    <property type="entry name" value="3a0501s007"/>
    <property type="match status" value="1"/>
</dbReference>
<evidence type="ECO:0000256" key="8">
    <source>
        <dbReference type="ARBA" id="ARBA00023010"/>
    </source>
</evidence>
<name>Q8TZA9_METKA</name>
<dbReference type="FunCoup" id="Q8TZA9">
    <property type="interactions" value="169"/>
</dbReference>
<evidence type="ECO:0000259" key="14">
    <source>
        <dbReference type="Pfam" id="PF10559"/>
    </source>
</evidence>
<dbReference type="Gene3D" id="1.10.3370.10">
    <property type="entry name" value="SecY subunit domain"/>
    <property type="match status" value="1"/>
</dbReference>
<sequence>MADDWLERLRPILERLPEVKVPDRHVPFNEKLFKYTGIPLILYFILCEIPLYGLSPQAVDYFANLRAVLAGNFGSILTLGIGPIVTASILLQLLVGGDLIKLDLTNPEDRRLFQGLQKLLAIVLCFFEGVMMVFSGAAPPAEPSILLEILLILQLALGGILVIFLDEVVSKWGIGSGVGLFIVAGVSSQIIIGAFNPLPSPQQPGRPAGAVWAFLYSAMQGTPDWTLLAPVIGAIITFLIVLYVEGMRVEIPIAFAGIRGARGRFPVRLLYTSNIPVILASALFMNVRLWALAFQRMGVPILGKLDPRGQPISGLVYYLSPPNSIVKTLSDPLQALGYMMAMVIASVFFAVLWVELTGMGPREIARHLHRAGLHIPGFRRDIRVLEKRLQKYIYPVTVMGGAFVGFLAAGADLMGALGGGTGVLLTVSILYNMYEEIKQERLMEAHPVVRKFLEKTLR</sequence>
<evidence type="ECO:0000256" key="6">
    <source>
        <dbReference type="ARBA" id="ARBA00022927"/>
    </source>
</evidence>
<evidence type="ECO:0000256" key="13">
    <source>
        <dbReference type="RuleBase" id="RU004349"/>
    </source>
</evidence>
<dbReference type="InParanoid" id="Q8TZA9"/>
<dbReference type="PANTHER" id="PTHR10906">
    <property type="entry name" value="SECY/SEC61-ALPHA FAMILY MEMBER"/>
    <property type="match status" value="1"/>
</dbReference>
<dbReference type="STRING" id="190192.MK0026"/>
<dbReference type="HAMAP" id="MF_01465">
    <property type="entry name" value="SecY"/>
    <property type="match status" value="1"/>
</dbReference>
<dbReference type="PROSITE" id="PS00755">
    <property type="entry name" value="SECY_1"/>
    <property type="match status" value="1"/>
</dbReference>
<keyword evidence="7 10" id="KW-1133">Transmembrane helix</keyword>
<dbReference type="GO" id="GO:0012505">
    <property type="term" value="C:endomembrane system"/>
    <property type="evidence" value="ECO:0007669"/>
    <property type="project" value="UniProtKB-SubCell"/>
</dbReference>
<comment type="function">
    <text evidence="10 11">The central subunit of the protein translocation channel SecYEG. Consists of two halves formed by TMs 1-5 and 6-10. These two domains form a lateral gate at the front which open onto the bilayer between TMs 2 and 7, and are clamped together by SecE at the back. The channel is closed by both a pore ring composed of hydrophobic SecY resides and a short helix (helix 2A) on the extracellular side of the membrane which forms a plug. The plug probably moves laterally to allow the channel to open. The ring and the pore may move independently.</text>
</comment>
<evidence type="ECO:0000256" key="4">
    <source>
        <dbReference type="ARBA" id="ARBA00022475"/>
    </source>
</evidence>
<dbReference type="InterPro" id="IPR030659">
    <property type="entry name" value="SecY_CS"/>
</dbReference>
<dbReference type="GO" id="GO:0006605">
    <property type="term" value="P:protein targeting"/>
    <property type="evidence" value="ECO:0007669"/>
    <property type="project" value="UniProtKB-UniRule"/>
</dbReference>
<keyword evidence="4 10" id="KW-1003">Cell membrane</keyword>
<dbReference type="PROSITE" id="PS00756">
    <property type="entry name" value="SECY_2"/>
    <property type="match status" value="1"/>
</dbReference>
<dbReference type="PATRIC" id="fig|190192.8.peg.26"/>
<evidence type="ECO:0000256" key="5">
    <source>
        <dbReference type="ARBA" id="ARBA00022692"/>
    </source>
</evidence>
<evidence type="ECO:0000313" key="15">
    <source>
        <dbReference type="EMBL" id="AAM01243.1"/>
    </source>
</evidence>
<protein>
    <recommendedName>
        <fullName evidence="10 11">Protein translocase subunit SecY</fullName>
    </recommendedName>
    <alternativeName>
        <fullName evidence="10">Protein transport protein SEC61 subunit alpha homolog</fullName>
    </alternativeName>
</protein>
<dbReference type="InterPro" id="IPR023201">
    <property type="entry name" value="SecY_dom_sf"/>
</dbReference>
<dbReference type="InterPro" id="IPR002208">
    <property type="entry name" value="SecY/SEC61-alpha"/>
</dbReference>
<dbReference type="Pfam" id="PF10559">
    <property type="entry name" value="Plug_translocon"/>
    <property type="match status" value="1"/>
</dbReference>
<keyword evidence="6 10" id="KW-0653">Protein transport</keyword>
<feature type="domain" description="Translocon Sec61/SecY plug" evidence="14">
    <location>
        <begin position="41"/>
        <end position="74"/>
    </location>
</feature>
<dbReference type="SUPFAM" id="SSF103491">
    <property type="entry name" value="Preprotein translocase SecY subunit"/>
    <property type="match status" value="1"/>
</dbReference>
<dbReference type="Proteomes" id="UP000001826">
    <property type="component" value="Chromosome"/>
</dbReference>
<evidence type="ECO:0000256" key="2">
    <source>
        <dbReference type="ARBA" id="ARBA00005751"/>
    </source>
</evidence>
<dbReference type="PIRSF" id="PIRSF004557">
    <property type="entry name" value="SecY"/>
    <property type="match status" value="1"/>
</dbReference>
<evidence type="ECO:0000256" key="9">
    <source>
        <dbReference type="ARBA" id="ARBA00023136"/>
    </source>
</evidence>
<dbReference type="GO" id="GO:0065002">
    <property type="term" value="P:intracellular protein transmembrane transport"/>
    <property type="evidence" value="ECO:0007669"/>
    <property type="project" value="UniProtKB-UniRule"/>
</dbReference>
<feature type="transmembrane region" description="Helical" evidence="10">
    <location>
        <begin position="172"/>
        <end position="195"/>
    </location>
</feature>
<dbReference type="Pfam" id="PF00344">
    <property type="entry name" value="SecY"/>
    <property type="match status" value="1"/>
</dbReference>
<comment type="subcellular location">
    <subcellularLocation>
        <location evidence="10">Cell membrane</location>
        <topology evidence="10">Multi-pass membrane protein</topology>
    </subcellularLocation>
    <subcellularLocation>
        <location evidence="1">Endomembrane system</location>
        <topology evidence="1">Multi-pass membrane protein</topology>
    </subcellularLocation>
    <subcellularLocation>
        <location evidence="12">Membrane</location>
        <topology evidence="12">Multi-pass membrane protein</topology>
    </subcellularLocation>
</comment>
<feature type="transmembrane region" description="Helical" evidence="10">
    <location>
        <begin position="416"/>
        <end position="434"/>
    </location>
</feature>
<dbReference type="PRINTS" id="PR00303">
    <property type="entry name" value="SECYTRNLCASE"/>
</dbReference>
<keyword evidence="9 10" id="KW-0472">Membrane</keyword>
<dbReference type="InterPro" id="IPR026593">
    <property type="entry name" value="SecY"/>
</dbReference>
<dbReference type="EnsemblBacteria" id="AAM01243">
    <property type="protein sequence ID" value="AAM01243"/>
    <property type="gene ID" value="MK0026"/>
</dbReference>
<evidence type="ECO:0000313" key="16">
    <source>
        <dbReference type="Proteomes" id="UP000001826"/>
    </source>
</evidence>
<dbReference type="InterPro" id="IPR019561">
    <property type="entry name" value="Translocon_Sec61/SecY_plug_dom"/>
</dbReference>
<dbReference type="EMBL" id="AE009439">
    <property type="protein sequence ID" value="AAM01243.1"/>
    <property type="molecule type" value="Genomic_DNA"/>
</dbReference>
<dbReference type="GO" id="GO:0005886">
    <property type="term" value="C:plasma membrane"/>
    <property type="evidence" value="ECO:0007669"/>
    <property type="project" value="UniProtKB-SubCell"/>
</dbReference>
<keyword evidence="8 10" id="KW-0811">Translocation</keyword>
<evidence type="ECO:0000256" key="10">
    <source>
        <dbReference type="HAMAP-Rule" id="MF_01465"/>
    </source>
</evidence>
<dbReference type="AlphaFoldDB" id="Q8TZA9"/>
<evidence type="ECO:0000256" key="12">
    <source>
        <dbReference type="RuleBase" id="RU003484"/>
    </source>
</evidence>
<comment type="subunit">
    <text evidence="10">Component of the Sec protein translocase complex. Heterotrimer consisting of alpha (SecY), beta (SecG) and gamma (SecE) subunits. The heterotrimers can form oligomers, although 1 heterotrimer is thought to be able to translocate proteins. Interacts with the ribosome. May interact with SecDF, and other proteins may be involved.</text>
</comment>
<gene>
    <name evidence="10 15" type="primary">secY</name>
    <name evidence="15" type="ordered locus">MK0026</name>
</gene>
<feature type="transmembrane region" description="Helical" evidence="10">
    <location>
        <begin position="116"/>
        <end position="138"/>
    </location>
</feature>
<dbReference type="KEGG" id="mka:MK0026"/>
<feature type="transmembrane region" description="Helical" evidence="10">
    <location>
        <begin position="265"/>
        <end position="287"/>
    </location>
</feature>
<dbReference type="NCBIfam" id="NF006341">
    <property type="entry name" value="PRK08568.1-5"/>
    <property type="match status" value="1"/>
</dbReference>
<feature type="transmembrane region" description="Helical" evidence="10">
    <location>
        <begin position="73"/>
        <end position="95"/>
    </location>
</feature>
<organism evidence="15 16">
    <name type="scientific">Methanopyrus kandleri (strain AV19 / DSM 6324 / JCM 9639 / NBRC 100938)</name>
    <dbReference type="NCBI Taxonomy" id="190192"/>
    <lineage>
        <taxon>Archaea</taxon>
        <taxon>Methanobacteriati</taxon>
        <taxon>Methanobacteriota</taxon>
        <taxon>Methanomada group</taxon>
        <taxon>Methanopyri</taxon>
        <taxon>Methanopyrales</taxon>
        <taxon>Methanopyraceae</taxon>
        <taxon>Methanopyrus</taxon>
    </lineage>
</organism>
<evidence type="ECO:0000256" key="7">
    <source>
        <dbReference type="ARBA" id="ARBA00022989"/>
    </source>
</evidence>
<keyword evidence="16" id="KW-1185">Reference proteome</keyword>
<feature type="transmembrane region" description="Helical" evidence="10">
    <location>
        <begin position="392"/>
        <end position="410"/>
    </location>
</feature>
<accession>Q8TZA9</accession>
<evidence type="ECO:0000256" key="1">
    <source>
        <dbReference type="ARBA" id="ARBA00004127"/>
    </source>
</evidence>
<proteinExistence type="inferred from homology"/>
<feature type="transmembrane region" description="Helical" evidence="10">
    <location>
        <begin position="144"/>
        <end position="165"/>
    </location>
</feature>